<dbReference type="InterPro" id="IPR011050">
    <property type="entry name" value="Pectin_lyase_fold/virulence"/>
</dbReference>
<organism evidence="3 4">
    <name type="scientific">Pleurostoma richardsiae</name>
    <dbReference type="NCBI Taxonomy" id="41990"/>
    <lineage>
        <taxon>Eukaryota</taxon>
        <taxon>Fungi</taxon>
        <taxon>Dikarya</taxon>
        <taxon>Ascomycota</taxon>
        <taxon>Pezizomycotina</taxon>
        <taxon>Sordariomycetes</taxon>
        <taxon>Sordariomycetidae</taxon>
        <taxon>Calosphaeriales</taxon>
        <taxon>Pleurostomataceae</taxon>
        <taxon>Pleurostoma</taxon>
    </lineage>
</organism>
<dbReference type="Pfam" id="PF12708">
    <property type="entry name" value="Pect-lyase_RHGA_epim"/>
    <property type="match status" value="2"/>
</dbReference>
<name>A0AA38SBE7_9PEZI</name>
<dbReference type="GO" id="GO:0004650">
    <property type="term" value="F:polygalacturonase activity"/>
    <property type="evidence" value="ECO:0007669"/>
    <property type="project" value="InterPro"/>
</dbReference>
<dbReference type="EMBL" id="JANBVO010000003">
    <property type="protein sequence ID" value="KAJ9155307.1"/>
    <property type="molecule type" value="Genomic_DNA"/>
</dbReference>
<dbReference type="Gene3D" id="2.160.20.10">
    <property type="entry name" value="Single-stranded right-handed beta-helix, Pectin lyase-like"/>
    <property type="match status" value="2"/>
</dbReference>
<dbReference type="InterPro" id="IPR039279">
    <property type="entry name" value="QRT3-like"/>
</dbReference>
<keyword evidence="1" id="KW-0732">Signal</keyword>
<comment type="caution">
    <text evidence="3">The sequence shown here is derived from an EMBL/GenBank/DDBJ whole genome shotgun (WGS) entry which is preliminary data.</text>
</comment>
<feature type="domain" description="Rhamnogalacturonase A/B/Epimerase-like pectate lyase" evidence="2">
    <location>
        <begin position="397"/>
        <end position="467"/>
    </location>
</feature>
<dbReference type="InterPro" id="IPR024535">
    <property type="entry name" value="RHGA/B-epi-like_pectate_lyase"/>
</dbReference>
<dbReference type="PANTHER" id="PTHR33928:SF2">
    <property type="entry name" value="PECTATE LYASE SUPERFAMILY PROTEIN DOMAIN-CONTAINING PROTEIN-RELATED"/>
    <property type="match status" value="1"/>
</dbReference>
<dbReference type="PANTHER" id="PTHR33928">
    <property type="entry name" value="POLYGALACTURONASE QRT3"/>
    <property type="match status" value="1"/>
</dbReference>
<protein>
    <submittedName>
        <fullName evidence="3">Glucan 1,3-beta-glucosidase</fullName>
    </submittedName>
</protein>
<feature type="chain" id="PRO_5041346800" evidence="1">
    <location>
        <begin position="21"/>
        <end position="792"/>
    </location>
</feature>
<dbReference type="CDD" id="cd23668">
    <property type="entry name" value="GH55_beta13glucanase-like"/>
    <property type="match status" value="1"/>
</dbReference>
<evidence type="ECO:0000256" key="1">
    <source>
        <dbReference type="SAM" id="SignalP"/>
    </source>
</evidence>
<keyword evidence="4" id="KW-1185">Reference proteome</keyword>
<feature type="domain" description="Rhamnogalacturonase A/B/Epimerase-like pectate lyase" evidence="2">
    <location>
        <begin position="43"/>
        <end position="270"/>
    </location>
</feature>
<dbReference type="InterPro" id="IPR012334">
    <property type="entry name" value="Pectin_lyas_fold"/>
</dbReference>
<evidence type="ECO:0000313" key="4">
    <source>
        <dbReference type="Proteomes" id="UP001174694"/>
    </source>
</evidence>
<accession>A0AA38SBE7</accession>
<gene>
    <name evidence="3" type="ORF">NKR23_g2086</name>
</gene>
<evidence type="ECO:0000259" key="2">
    <source>
        <dbReference type="Pfam" id="PF12708"/>
    </source>
</evidence>
<evidence type="ECO:0000313" key="3">
    <source>
        <dbReference type="EMBL" id="KAJ9155307.1"/>
    </source>
</evidence>
<sequence>MRGLKAALLGALSGLHTVTGYWLEDIAHQGISPFNPDPSYVVFRNVKDFGAVGDGVHDDTQAINNAITSGDRCALGSCNGSTVSPAVVYLPGGTYLISDSILDYYYTQIIGDPTDMPIIKASASFPTNTTLGLIDGNQYQDGGKLAYLATNVFFRQVRNIVFDTTAIPAEASALAIHWPSSQATSIQNCVFRLASGPSSRHVGLSIEEGSGGFLGDLVFYGGMYGAQLGNQQYTARNLTFVGAQTAITHTWNWFWTYKSLTIVDCAVGVNMMSTGVGSATFVDSIFRNVGVAITTGRDPNATELPGQGTLVLENVLFDKVTAALDGVNGVIIPGDSQGQVHESSYIIGNFYDPHGPTPWQKSNTDVYPAPQALLLSGKYYERSKPQYEDVSASCILSARSFGAKGDGQTDDTTALNALFQAAAVGSAQGLVAFVDAGYYRVTNTVYIPPGARIVGEALSSVIMGAGARFADIESPYPVVQVGKPGETGTLEWSDMLVSTQGPAAGAVLIEYNLAAPAACVGPAREQPAGIWDVHTRVGGFAGSQLQVAQCLKTPDEVGDVDPACIAAYMSMHITRCAGNLYMENNWLWVADHDIEDANNTQISVFAGRGLLVEAAAGAVWVVASGVEHHTLYQYQLVDPNAVWMGQIQSETPYYQPNPPAPYPFTTVNATLHDPDFTADCAGVNSTAPCAMAWGLRVVGDDSKRSSSRGLKVFGAGLYSFFSNYNTSCSATTAEVACQAQMAWVDGEGGPMAELYDFSTVGSESIVTYGGEDVASAADNGAGFAGTLALFQS</sequence>
<dbReference type="SUPFAM" id="SSF51126">
    <property type="entry name" value="Pectin lyase-like"/>
    <property type="match status" value="2"/>
</dbReference>
<feature type="signal peptide" evidence="1">
    <location>
        <begin position="1"/>
        <end position="20"/>
    </location>
</feature>
<dbReference type="AlphaFoldDB" id="A0AA38SBE7"/>
<dbReference type="Proteomes" id="UP001174694">
    <property type="component" value="Unassembled WGS sequence"/>
</dbReference>
<reference evidence="3" key="1">
    <citation type="submission" date="2022-07" db="EMBL/GenBank/DDBJ databases">
        <title>Fungi with potential for degradation of polypropylene.</title>
        <authorList>
            <person name="Gostincar C."/>
        </authorList>
    </citation>
    <scope>NUCLEOTIDE SEQUENCE</scope>
    <source>
        <strain evidence="3">EXF-13308</strain>
    </source>
</reference>
<proteinExistence type="predicted"/>